<sequence>MQAIAVSSLRFRDLVRPGEVISWPQGTGEPVTLVQALVAQRHELQHARLFVGMRLTSTLRPEHVDAFQISGLNGAGTNRQLTAAGVIDLLPMHVSGVTAAIRARRIPIDVVLVPVRPDGKGRYSVGPMADYVRAMVENARLVIGELNENLPLTAQDAVIEEADIDVLVRSQGQVVELADPEPADIDVRVASHVAALVPDGATVQFGIGSLPVAVARALSGHRDLGVHSGVISDAVVDLIEKGVVTNARKGLDTGVSVTGGLFGTRRLYDFADGNPALHLRSVDHTHSQAVLGTLHALHAVNGAVEVDLSGQINAETAAGRYLGAVGGQVDFVRGALSSPGGKSIIALPSATPDESRSRIVPRLAEAVVTTPRSDAGYVVTEYGAADLRDQTLAERARRLIAVAHPKFRDELWRECRPVLVAGAVLPVQDKEPAS</sequence>
<dbReference type="RefSeq" id="WP_188409906.1">
    <property type="nucleotide sequence ID" value="NZ_BMCP01000002.1"/>
</dbReference>
<reference evidence="2" key="2">
    <citation type="submission" date="2020-09" db="EMBL/GenBank/DDBJ databases">
        <authorList>
            <person name="Sun Q."/>
            <person name="Sedlacek I."/>
        </authorList>
    </citation>
    <scope>NUCLEOTIDE SEQUENCE</scope>
    <source>
        <strain evidence="2">CCM 7684</strain>
    </source>
</reference>
<dbReference type="SUPFAM" id="SSF100950">
    <property type="entry name" value="NagB/RpiA/CoA transferase-like"/>
    <property type="match status" value="2"/>
</dbReference>
<dbReference type="Pfam" id="PF13336">
    <property type="entry name" value="AcetylCoA_hyd_C"/>
    <property type="match status" value="1"/>
</dbReference>
<dbReference type="GO" id="GO:0008775">
    <property type="term" value="F:acetate CoA-transferase activity"/>
    <property type="evidence" value="ECO:0007669"/>
    <property type="project" value="InterPro"/>
</dbReference>
<dbReference type="GO" id="GO:0006083">
    <property type="term" value="P:acetate metabolic process"/>
    <property type="evidence" value="ECO:0007669"/>
    <property type="project" value="InterPro"/>
</dbReference>
<evidence type="ECO:0000313" key="2">
    <source>
        <dbReference type="EMBL" id="GGE45546.1"/>
    </source>
</evidence>
<evidence type="ECO:0000259" key="1">
    <source>
        <dbReference type="Pfam" id="PF13336"/>
    </source>
</evidence>
<dbReference type="InterPro" id="IPR038460">
    <property type="entry name" value="AcetylCoA_hyd_C_sf"/>
</dbReference>
<name>A0A8J2YIX2_9RHOB</name>
<keyword evidence="3" id="KW-1185">Reference proteome</keyword>
<accession>A0A8J2YIX2</accession>
<dbReference type="Proteomes" id="UP000602745">
    <property type="component" value="Unassembled WGS sequence"/>
</dbReference>
<dbReference type="Gene3D" id="3.30.750.70">
    <property type="entry name" value="4-hydroxybutyrate coenzyme like domains"/>
    <property type="match status" value="1"/>
</dbReference>
<feature type="domain" description="Acetyl-CoA hydrolase/transferase C-terminal" evidence="1">
    <location>
        <begin position="263"/>
        <end position="414"/>
    </location>
</feature>
<dbReference type="InterPro" id="IPR046433">
    <property type="entry name" value="ActCoA_hydro"/>
</dbReference>
<dbReference type="Gene3D" id="3.40.1080.20">
    <property type="entry name" value="Acetyl-CoA hydrolase/transferase C-terminal domain"/>
    <property type="match status" value="1"/>
</dbReference>
<protein>
    <submittedName>
        <fullName evidence="2">Acetyl-CoA hydrolase</fullName>
    </submittedName>
</protein>
<dbReference type="PANTHER" id="PTHR21432">
    <property type="entry name" value="ACETYL-COA HYDROLASE-RELATED"/>
    <property type="match status" value="1"/>
</dbReference>
<reference evidence="2" key="1">
    <citation type="journal article" date="2014" name="Int. J. Syst. Evol. Microbiol.">
        <title>Complete genome sequence of Corynebacterium casei LMG S-19264T (=DSM 44701T), isolated from a smear-ripened cheese.</title>
        <authorList>
            <consortium name="US DOE Joint Genome Institute (JGI-PGF)"/>
            <person name="Walter F."/>
            <person name="Albersmeier A."/>
            <person name="Kalinowski J."/>
            <person name="Ruckert C."/>
        </authorList>
    </citation>
    <scope>NUCLEOTIDE SEQUENCE</scope>
    <source>
        <strain evidence="2">CCM 7684</strain>
    </source>
</reference>
<dbReference type="InterPro" id="IPR037171">
    <property type="entry name" value="NagB/RpiA_transferase-like"/>
</dbReference>
<gene>
    <name evidence="2" type="ORF">GCM10007276_23460</name>
</gene>
<evidence type="ECO:0000313" key="3">
    <source>
        <dbReference type="Proteomes" id="UP000602745"/>
    </source>
</evidence>
<organism evidence="2 3">
    <name type="scientific">Agaricicola taiwanensis</name>
    <dbReference type="NCBI Taxonomy" id="591372"/>
    <lineage>
        <taxon>Bacteria</taxon>
        <taxon>Pseudomonadati</taxon>
        <taxon>Pseudomonadota</taxon>
        <taxon>Alphaproteobacteria</taxon>
        <taxon>Rhodobacterales</taxon>
        <taxon>Paracoccaceae</taxon>
        <taxon>Agaricicola</taxon>
    </lineage>
</organism>
<proteinExistence type="predicted"/>
<dbReference type="GO" id="GO:0016787">
    <property type="term" value="F:hydrolase activity"/>
    <property type="evidence" value="ECO:0007669"/>
    <property type="project" value="UniProtKB-KW"/>
</dbReference>
<dbReference type="PANTHER" id="PTHR21432:SF20">
    <property type="entry name" value="ACETYL-COA HYDROLASE"/>
    <property type="match status" value="1"/>
</dbReference>
<keyword evidence="2" id="KW-0378">Hydrolase</keyword>
<dbReference type="EMBL" id="BMCP01000002">
    <property type="protein sequence ID" value="GGE45546.1"/>
    <property type="molecule type" value="Genomic_DNA"/>
</dbReference>
<dbReference type="InterPro" id="IPR026888">
    <property type="entry name" value="AcetylCoA_hyd_C"/>
</dbReference>
<comment type="caution">
    <text evidence="2">The sequence shown here is derived from an EMBL/GenBank/DDBJ whole genome shotgun (WGS) entry which is preliminary data.</text>
</comment>
<dbReference type="Gene3D" id="3.40.1080.10">
    <property type="entry name" value="Glutaconate Coenzyme A-transferase"/>
    <property type="match status" value="1"/>
</dbReference>
<dbReference type="AlphaFoldDB" id="A0A8J2YIX2"/>